<reference evidence="3 4" key="1">
    <citation type="submission" date="2019-01" db="EMBL/GenBank/DDBJ databases">
        <authorList>
            <person name="Chen W.-M."/>
        </authorList>
    </citation>
    <scope>NUCLEOTIDE SEQUENCE [LARGE SCALE GENOMIC DNA]</scope>
    <source>
        <strain evidence="3 4">CCP-18</strain>
    </source>
</reference>
<feature type="transmembrane region" description="Helical" evidence="1">
    <location>
        <begin position="115"/>
        <end position="134"/>
    </location>
</feature>
<keyword evidence="1" id="KW-1133">Transmembrane helix</keyword>
<feature type="transmembrane region" description="Helical" evidence="1">
    <location>
        <begin position="193"/>
        <end position="212"/>
    </location>
</feature>
<sequence length="336" mass="36095">MAGRLPRIGAPHLTPIPMTDWRPGLHALAVEHGLDPRRTRALLALVDDTPPPRLPERLLPAVLAVGALLVGLGVVMWIAANWADWGRVTKFGLLQALVATSLLGTWALPRLRPALGLLALLGQGALFAYFGQTYQTGADPWQLFTLWAALAVPLGLAVRHDAVWAPWTLVATLAVVLWVQAHSGHRWASDADSATPQLWGALALVGLATALSPWAQRWHGAGLWAWRAQGVWGVGVITGWALMAVFSTDWAAQFFWLGLLLLAAAAALWRQGDLVMLSSTAMALNVWALAGFGRWLFDGNGRDWLGQAFLFGLVAAGLLAGTVSLLMRRHRDGGAA</sequence>
<dbReference type="AlphaFoldDB" id="A0A437LLC5"/>
<evidence type="ECO:0000313" key="3">
    <source>
        <dbReference type="EMBL" id="RVT86121.1"/>
    </source>
</evidence>
<keyword evidence="1" id="KW-0812">Transmembrane</keyword>
<dbReference type="EMBL" id="SACM01000002">
    <property type="protein sequence ID" value="RVT86121.1"/>
    <property type="molecule type" value="Genomic_DNA"/>
</dbReference>
<feature type="transmembrane region" description="Helical" evidence="1">
    <location>
        <begin position="164"/>
        <end position="181"/>
    </location>
</feature>
<feature type="transmembrane region" description="Helical" evidence="1">
    <location>
        <begin position="250"/>
        <end position="269"/>
    </location>
</feature>
<gene>
    <name evidence="3" type="ORF">EOD73_08760</name>
</gene>
<dbReference type="Proteomes" id="UP000288587">
    <property type="component" value="Unassembled WGS sequence"/>
</dbReference>
<proteinExistence type="predicted"/>
<comment type="caution">
    <text evidence="3">The sequence shown here is derived from an EMBL/GenBank/DDBJ whole genome shotgun (WGS) entry which is preliminary data.</text>
</comment>
<name>A0A437LLC5_9BURK</name>
<feature type="transmembrane region" description="Helical" evidence="1">
    <location>
        <begin position="274"/>
        <end position="297"/>
    </location>
</feature>
<organism evidence="3 4">
    <name type="scientific">Inhella crocodyli</name>
    <dbReference type="NCBI Taxonomy" id="2499851"/>
    <lineage>
        <taxon>Bacteria</taxon>
        <taxon>Pseudomonadati</taxon>
        <taxon>Pseudomonadota</taxon>
        <taxon>Betaproteobacteria</taxon>
        <taxon>Burkholderiales</taxon>
        <taxon>Sphaerotilaceae</taxon>
        <taxon>Inhella</taxon>
    </lineage>
</organism>
<keyword evidence="4" id="KW-1185">Reference proteome</keyword>
<evidence type="ECO:0000313" key="4">
    <source>
        <dbReference type="Proteomes" id="UP000288587"/>
    </source>
</evidence>
<feature type="transmembrane region" description="Helical" evidence="1">
    <location>
        <begin position="140"/>
        <end position="157"/>
    </location>
</feature>
<feature type="transmembrane region" description="Helical" evidence="1">
    <location>
        <begin position="224"/>
        <end position="244"/>
    </location>
</feature>
<protein>
    <submittedName>
        <fullName evidence="3">DUF2157 domain-containing protein</fullName>
    </submittedName>
</protein>
<feature type="domain" description="DUF2157" evidence="2">
    <location>
        <begin position="31"/>
        <end position="164"/>
    </location>
</feature>
<evidence type="ECO:0000256" key="1">
    <source>
        <dbReference type="SAM" id="Phobius"/>
    </source>
</evidence>
<dbReference type="Pfam" id="PF09925">
    <property type="entry name" value="DUF2157"/>
    <property type="match status" value="1"/>
</dbReference>
<accession>A0A437LLC5</accession>
<dbReference type="OrthoDB" id="327621at2"/>
<dbReference type="InterPro" id="IPR018677">
    <property type="entry name" value="DUF2157"/>
</dbReference>
<feature type="transmembrane region" description="Helical" evidence="1">
    <location>
        <begin position="309"/>
        <end position="327"/>
    </location>
</feature>
<keyword evidence="1" id="KW-0472">Membrane</keyword>
<evidence type="ECO:0000259" key="2">
    <source>
        <dbReference type="Pfam" id="PF09925"/>
    </source>
</evidence>
<feature type="transmembrane region" description="Helical" evidence="1">
    <location>
        <begin position="58"/>
        <end position="79"/>
    </location>
</feature>
<feature type="transmembrane region" description="Helical" evidence="1">
    <location>
        <begin position="91"/>
        <end position="108"/>
    </location>
</feature>